<proteinExistence type="predicted"/>
<evidence type="ECO:0000256" key="1">
    <source>
        <dbReference type="SAM" id="Coils"/>
    </source>
</evidence>
<dbReference type="Gene3D" id="1.10.287.1490">
    <property type="match status" value="1"/>
</dbReference>
<keyword evidence="1" id="KW-0175">Coiled coil</keyword>
<protein>
    <submittedName>
        <fullName evidence="3">Uncharacterized protein</fullName>
    </submittedName>
</protein>
<reference evidence="3 4" key="1">
    <citation type="journal article" date="2018" name="Mycol. Prog.">
        <title>Coniella lustricola, a new species from submerged detritus.</title>
        <authorList>
            <person name="Raudabaugh D.B."/>
            <person name="Iturriaga T."/>
            <person name="Carver A."/>
            <person name="Mondo S."/>
            <person name="Pangilinan J."/>
            <person name="Lipzen A."/>
            <person name="He G."/>
            <person name="Amirebrahimi M."/>
            <person name="Grigoriev I.V."/>
            <person name="Miller A.N."/>
        </authorList>
    </citation>
    <scope>NUCLEOTIDE SEQUENCE [LARGE SCALE GENOMIC DNA]</scope>
    <source>
        <strain evidence="3 4">B22-T-1</strain>
    </source>
</reference>
<dbReference type="EMBL" id="KZ678472">
    <property type="protein sequence ID" value="PSR82715.1"/>
    <property type="molecule type" value="Genomic_DNA"/>
</dbReference>
<evidence type="ECO:0000313" key="4">
    <source>
        <dbReference type="Proteomes" id="UP000241462"/>
    </source>
</evidence>
<evidence type="ECO:0000313" key="3">
    <source>
        <dbReference type="EMBL" id="PSR82715.1"/>
    </source>
</evidence>
<dbReference type="InParanoid" id="A0A2T3A4F0"/>
<name>A0A2T3A4F0_9PEZI</name>
<feature type="coiled-coil region" evidence="1">
    <location>
        <begin position="20"/>
        <end position="68"/>
    </location>
</feature>
<gene>
    <name evidence="3" type="ORF">BD289DRAFT_10150</name>
</gene>
<evidence type="ECO:0000256" key="2">
    <source>
        <dbReference type="SAM" id="MobiDB-lite"/>
    </source>
</evidence>
<organism evidence="3 4">
    <name type="scientific">Coniella lustricola</name>
    <dbReference type="NCBI Taxonomy" id="2025994"/>
    <lineage>
        <taxon>Eukaryota</taxon>
        <taxon>Fungi</taxon>
        <taxon>Dikarya</taxon>
        <taxon>Ascomycota</taxon>
        <taxon>Pezizomycotina</taxon>
        <taxon>Sordariomycetes</taxon>
        <taxon>Sordariomycetidae</taxon>
        <taxon>Diaporthales</taxon>
        <taxon>Schizoparmaceae</taxon>
        <taxon>Coniella</taxon>
    </lineage>
</organism>
<feature type="region of interest" description="Disordered" evidence="2">
    <location>
        <begin position="1"/>
        <end position="20"/>
    </location>
</feature>
<sequence>MWQTKVEQLQGDNDSFARGTDQLKGMIDSLEQDIRTHQNENTKIVDSNNLLKHDLTELKGAHEDLKQENTKANQYLAKDTNEISVLKKRLIDSQLKDEASQIRYTEQINKTAALEIQHSELVVKIQELETKRAGNDKNHNEHIALKASSSPEPSRLNMACIICQCCQPSIDSPGLAALTSTSPCIL</sequence>
<keyword evidence="4" id="KW-1185">Reference proteome</keyword>
<dbReference type="Proteomes" id="UP000241462">
    <property type="component" value="Unassembled WGS sequence"/>
</dbReference>
<dbReference type="AlphaFoldDB" id="A0A2T3A4F0"/>
<accession>A0A2T3A4F0</accession>
<feature type="compositionally biased region" description="Polar residues" evidence="2">
    <location>
        <begin position="1"/>
        <end position="13"/>
    </location>
</feature>